<dbReference type="Proteomes" id="UP000274786">
    <property type="component" value="Unassembled WGS sequence"/>
</dbReference>
<keyword evidence="2" id="KW-0804">Transcription</keyword>
<dbReference type="SUPFAM" id="SSF46785">
    <property type="entry name" value="Winged helix' DNA-binding domain"/>
    <property type="match status" value="1"/>
</dbReference>
<feature type="region of interest" description="Disordered" evidence="3">
    <location>
        <begin position="320"/>
        <end position="339"/>
    </location>
</feature>
<dbReference type="InterPro" id="IPR036390">
    <property type="entry name" value="WH_DNA-bd_sf"/>
</dbReference>
<dbReference type="InterPro" id="IPR026881">
    <property type="entry name" value="WYL_dom"/>
</dbReference>
<dbReference type="GO" id="GO:0003677">
    <property type="term" value="F:DNA binding"/>
    <property type="evidence" value="ECO:0007669"/>
    <property type="project" value="UniProtKB-KW"/>
</dbReference>
<feature type="chain" id="PRO_5019732092" evidence="4">
    <location>
        <begin position="30"/>
        <end position="339"/>
    </location>
</feature>
<dbReference type="Pfam" id="PF25583">
    <property type="entry name" value="WCX"/>
    <property type="match status" value="1"/>
</dbReference>
<dbReference type="InterPro" id="IPR013196">
    <property type="entry name" value="HTH_11"/>
</dbReference>
<evidence type="ECO:0000256" key="4">
    <source>
        <dbReference type="SAM" id="SignalP"/>
    </source>
</evidence>
<protein>
    <submittedName>
        <fullName evidence="6">Putative DNA-binding transcriptional regulator YafY</fullName>
    </submittedName>
</protein>
<evidence type="ECO:0000313" key="6">
    <source>
        <dbReference type="EMBL" id="RLK55870.1"/>
    </source>
</evidence>
<dbReference type="InterPro" id="IPR001034">
    <property type="entry name" value="DeoR_HTH"/>
</dbReference>
<dbReference type="EMBL" id="RCDC01000004">
    <property type="protein sequence ID" value="RLK55870.1"/>
    <property type="molecule type" value="Genomic_DNA"/>
</dbReference>
<comment type="caution">
    <text evidence="6">The sequence shown here is derived from an EMBL/GenBank/DDBJ whole genome shotgun (WGS) entry which is preliminary data.</text>
</comment>
<feature type="signal peptide" evidence="4">
    <location>
        <begin position="1"/>
        <end position="29"/>
    </location>
</feature>
<dbReference type="InterPro" id="IPR057727">
    <property type="entry name" value="WCX_dom"/>
</dbReference>
<dbReference type="PANTHER" id="PTHR34580:SF3">
    <property type="entry name" value="PROTEIN PAFB"/>
    <property type="match status" value="1"/>
</dbReference>
<dbReference type="Pfam" id="PF13280">
    <property type="entry name" value="WYL"/>
    <property type="match status" value="1"/>
</dbReference>
<keyword evidence="4" id="KW-0732">Signal</keyword>
<dbReference type="InterPro" id="IPR036388">
    <property type="entry name" value="WH-like_DNA-bd_sf"/>
</dbReference>
<sequence>MTATLPRMLTASARLLSLLSLLQSRPHWAGGELAERMAIHPRTLRRDIDRLRQLGYPIHASTGVAGGYAFRPGRALPPLLLDDEEALAAAVALRTAVTGTISGIEQTAITALVKIEQAMPPRLRPRLAALRSALLPANPIGPQVNAGRLTTLACACRDQVQLRFDYTDREGVSSTRQVEPQGVVHADRRWYLVAWDTGRNDWRTFRIDRIASAPVVGAHFAPRAGPGEGDLRQWVARALSLGQHHDLARIILHAPLSVMRQQIPASAGELEAVDDRRCLLRCAANPLGTVVYWLLALGLDFEVLGPPALHQAMREAGERISRSLARSEPSEASAGTNST</sequence>
<dbReference type="GO" id="GO:0003700">
    <property type="term" value="F:DNA-binding transcription factor activity"/>
    <property type="evidence" value="ECO:0007669"/>
    <property type="project" value="InterPro"/>
</dbReference>
<evidence type="ECO:0000256" key="3">
    <source>
        <dbReference type="SAM" id="MobiDB-lite"/>
    </source>
</evidence>
<dbReference type="PIRSF" id="PIRSF016838">
    <property type="entry name" value="PafC"/>
    <property type="match status" value="1"/>
</dbReference>
<dbReference type="InterPro" id="IPR051534">
    <property type="entry name" value="CBASS_pafABC_assoc_protein"/>
</dbReference>
<dbReference type="AlphaFoldDB" id="A0A498CHL1"/>
<feature type="domain" description="HTH deoR-type" evidence="5">
    <location>
        <begin position="11"/>
        <end position="66"/>
    </location>
</feature>
<reference evidence="6 7" key="1">
    <citation type="submission" date="2018-10" db="EMBL/GenBank/DDBJ databases">
        <title>Comparative analysis of microorganisms from saline springs in Andes Mountain Range, Colombia.</title>
        <authorList>
            <person name="Rubin E."/>
        </authorList>
    </citation>
    <scope>NUCLEOTIDE SEQUENCE [LARGE SCALE GENOMIC DNA]</scope>
    <source>
        <strain evidence="6 7">USBA GBX 843</strain>
    </source>
</reference>
<evidence type="ECO:0000259" key="5">
    <source>
        <dbReference type="PROSITE" id="PS51000"/>
    </source>
</evidence>
<proteinExistence type="predicted"/>
<evidence type="ECO:0000256" key="2">
    <source>
        <dbReference type="ARBA" id="ARBA00023163"/>
    </source>
</evidence>
<dbReference type="InterPro" id="IPR028349">
    <property type="entry name" value="PafC-like"/>
</dbReference>
<name>A0A498CHL1_9GAMM</name>
<keyword evidence="1" id="KW-0805">Transcription regulation</keyword>
<dbReference type="PANTHER" id="PTHR34580">
    <property type="match status" value="1"/>
</dbReference>
<dbReference type="PROSITE" id="PS51000">
    <property type="entry name" value="HTH_DEOR_2"/>
    <property type="match status" value="1"/>
</dbReference>
<dbReference type="Gene3D" id="1.10.10.10">
    <property type="entry name" value="Winged helix-like DNA-binding domain superfamily/Winged helix DNA-binding domain"/>
    <property type="match status" value="1"/>
</dbReference>
<evidence type="ECO:0000313" key="7">
    <source>
        <dbReference type="Proteomes" id="UP000274786"/>
    </source>
</evidence>
<organism evidence="6 7">
    <name type="scientific">Stenotrophomonas rhizophila</name>
    <dbReference type="NCBI Taxonomy" id="216778"/>
    <lineage>
        <taxon>Bacteria</taxon>
        <taxon>Pseudomonadati</taxon>
        <taxon>Pseudomonadota</taxon>
        <taxon>Gammaproteobacteria</taxon>
        <taxon>Lysobacterales</taxon>
        <taxon>Lysobacteraceae</taxon>
        <taxon>Stenotrophomonas</taxon>
    </lineage>
</organism>
<keyword evidence="6" id="KW-0238">DNA-binding</keyword>
<dbReference type="RefSeq" id="WP_226956560.1">
    <property type="nucleotide sequence ID" value="NZ_RCDC01000004.1"/>
</dbReference>
<accession>A0A498CHL1</accession>
<gene>
    <name evidence="6" type="ORF">BCL79_0241</name>
</gene>
<evidence type="ECO:0000256" key="1">
    <source>
        <dbReference type="ARBA" id="ARBA00023015"/>
    </source>
</evidence>
<dbReference type="Pfam" id="PF08279">
    <property type="entry name" value="HTH_11"/>
    <property type="match status" value="1"/>
</dbReference>
<dbReference type="PROSITE" id="PS52050">
    <property type="entry name" value="WYL"/>
    <property type="match status" value="1"/>
</dbReference>